<protein>
    <recommendedName>
        <fullName evidence="3">ABM domain-containing protein</fullName>
    </recommendedName>
</protein>
<reference evidence="2" key="1">
    <citation type="journal article" date="2019" name="Int. J. Syst. Evol. Microbiol.">
        <title>The Global Catalogue of Microorganisms (GCM) 10K type strain sequencing project: providing services to taxonomists for standard genome sequencing and annotation.</title>
        <authorList>
            <consortium name="The Broad Institute Genomics Platform"/>
            <consortium name="The Broad Institute Genome Sequencing Center for Infectious Disease"/>
            <person name="Wu L."/>
            <person name="Ma J."/>
        </authorList>
    </citation>
    <scope>NUCLEOTIDE SEQUENCE [LARGE SCALE GENOMIC DNA]</scope>
    <source>
        <strain evidence="2">CCUG 58938</strain>
    </source>
</reference>
<evidence type="ECO:0008006" key="3">
    <source>
        <dbReference type="Google" id="ProtNLM"/>
    </source>
</evidence>
<keyword evidence="2" id="KW-1185">Reference proteome</keyword>
<organism evidence="1 2">
    <name type="scientific">Ohtaekwangia kribbensis</name>
    <dbReference type="NCBI Taxonomy" id="688913"/>
    <lineage>
        <taxon>Bacteria</taxon>
        <taxon>Pseudomonadati</taxon>
        <taxon>Bacteroidota</taxon>
        <taxon>Cytophagia</taxon>
        <taxon>Cytophagales</taxon>
        <taxon>Fulvivirgaceae</taxon>
        <taxon>Ohtaekwangia</taxon>
    </lineage>
</organism>
<gene>
    <name evidence="1" type="ORF">ACFQ21_07815</name>
</gene>
<name>A0ABW3K1W2_9BACT</name>
<proteinExistence type="predicted"/>
<accession>A0ABW3K1W2</accession>
<evidence type="ECO:0000313" key="2">
    <source>
        <dbReference type="Proteomes" id="UP001597112"/>
    </source>
</evidence>
<comment type="caution">
    <text evidence="1">The sequence shown here is derived from an EMBL/GenBank/DDBJ whole genome shotgun (WGS) entry which is preliminary data.</text>
</comment>
<dbReference type="Proteomes" id="UP001597112">
    <property type="component" value="Unassembled WGS sequence"/>
</dbReference>
<dbReference type="EMBL" id="JBHTKA010000001">
    <property type="protein sequence ID" value="MFD0999208.1"/>
    <property type="molecule type" value="Genomic_DNA"/>
</dbReference>
<dbReference type="RefSeq" id="WP_377577247.1">
    <property type="nucleotide sequence ID" value="NZ_JBHTKA010000001.1"/>
</dbReference>
<evidence type="ECO:0000313" key="1">
    <source>
        <dbReference type="EMBL" id="MFD0999208.1"/>
    </source>
</evidence>
<sequence length="102" mass="11731">MKIIKVTYTVKSSFVQKNLENVNKFIADLKRINDPAIRYTAYVGADGKTFNHFAVYQNDEAQKKLFTLDSFQSFQKQRDESGLEIAPKIEELKLASASYNIF</sequence>